<dbReference type="FunFam" id="2.40.100.10:FF:000021">
    <property type="entry name" value="Peptidyl-prolyl cis-trans isomerase"/>
    <property type="match status" value="1"/>
</dbReference>
<name>A0A498JE81_MALDO</name>
<dbReference type="InterPro" id="IPR029000">
    <property type="entry name" value="Cyclophilin-like_dom_sf"/>
</dbReference>
<dbReference type="SMART" id="SM00271">
    <property type="entry name" value="DnaJ"/>
    <property type="match status" value="1"/>
</dbReference>
<dbReference type="EMBL" id="RDQH01000333">
    <property type="protein sequence ID" value="RXH93820.1"/>
    <property type="molecule type" value="Genomic_DNA"/>
</dbReference>
<dbReference type="CDD" id="cd01926">
    <property type="entry name" value="cyclophilin_ABH_like"/>
    <property type="match status" value="1"/>
</dbReference>
<feature type="domain" description="PPIase cyclophilin-type" evidence="2">
    <location>
        <begin position="1131"/>
        <end position="1318"/>
    </location>
</feature>
<dbReference type="CDD" id="cd06257">
    <property type="entry name" value="DnaJ"/>
    <property type="match status" value="1"/>
</dbReference>
<evidence type="ECO:0000259" key="2">
    <source>
        <dbReference type="PROSITE" id="PS50072"/>
    </source>
</evidence>
<reference evidence="6 7" key="1">
    <citation type="submission" date="2018-10" db="EMBL/GenBank/DDBJ databases">
        <title>A high-quality apple genome assembly.</title>
        <authorList>
            <person name="Hu J."/>
        </authorList>
    </citation>
    <scope>NUCLEOTIDE SEQUENCE [LARGE SCALE GENOMIC DNA]</scope>
    <source>
        <strain evidence="7">cv. HFTH1</strain>
        <tissue evidence="6">Young leaf</tissue>
    </source>
</reference>
<accession>A0A498JE81</accession>
<evidence type="ECO:0000259" key="3">
    <source>
        <dbReference type="PROSITE" id="PS50076"/>
    </source>
</evidence>
<dbReference type="Pfam" id="PF00226">
    <property type="entry name" value="DnaJ"/>
    <property type="match status" value="1"/>
</dbReference>
<dbReference type="Gene3D" id="2.40.100.10">
    <property type="entry name" value="Cyclophilin-like"/>
    <property type="match status" value="1"/>
</dbReference>
<dbReference type="Pfam" id="PF00160">
    <property type="entry name" value="Pro_isomerase"/>
    <property type="match status" value="1"/>
</dbReference>
<keyword evidence="7" id="KW-1185">Reference proteome</keyword>
<dbReference type="PROSITE" id="PS50076">
    <property type="entry name" value="DNAJ_2"/>
    <property type="match status" value="1"/>
</dbReference>
<sequence>MEFLPQLNSIEMNFNLMIEYRENAVELLQRFRRDRRLLLDFILAGSLIKKVIMPPGAVTLDDVDLDQVSVDYVLNCAKKGGMLELSEAIRDYHDHTGLPQMNNTGSAGEFFLATNPDFSGSPPKRAPPPVPEFVPPPLIVPPPGVISSVPDLDSSPDALSVSKSESFNSTQVQELTVDDIEDFEDDDIDEADSLLISRRTRNDAADLALGLPSFKTAITEDGLRETAYEVLLACAGASGGLIVPSKEKKKDKRSKLMRKLGRSRNENALSQSQRAPGLVGLLETMRVQMEISEAMDIRTRQGLLNALAGKVGKRMDTILVPLELLCCISRTEFSDKKAYIRWQNRQLNILEEGLLNFPAVGFGESGRKASEFRILLAKIEESESLPPSTGELQRTECLRTLREIATPLAERPARGDLTGEVCHWADGYHLNVRLYEKLLLSVFDMLDEGKLTEEVEEILELLKSTWRVLGITETIHYTCYAWVLFRQHVITSEQGILQHAIEQLKKIPLKEQRGPHERSHLKSLHCRVESDQGYQDLSFLQSFLLPIQKWADKQLGDYHLHFAEVPGLMENIVAVAMIARRLLLEEPEAAMLQSTSNTDRDQIELYISSSIKNAFTRILHSVEKSDLKHEHPLALLAEETKKLLKKDATMFMPILSQRHPQATAVSASLLHRIYGNKLKPFLGAAEHLTEDVVSVFPAADNLEQYIMELITSACGEETANVYCRKIAPYEIESISGTLVMRWVNSQLGRILGWVERAIQQERWDPISPQQRHGSSIVEVFRIVEETVDQFFDLKVPMRPTELSGLFRGVDNAFQVFANRVIDKLATKEDLIPPVPILTRYRKEVGIKAFVKKELFDPRLPDERRSTEINFRTTPTLCVQLNTLHYAISQLNKLEDSIWERWTKKQPRQKLIKKSMDEKSKSFTQKDTFDGSRKDINAAIDRICQFTGTKIVFWDLREPIIDNLYKPSVSLSRFEAVYEPLDTELSQLCAIIVEPLRDRIVTSLLQATLDGLLRVLLDGGPSRIFSVGDAKLLEEDLEVLKEFFISGGDGLPRGVVENQVARVRDVVKLYSYETRELIDDLKSSGGLEMQGSRSKLGADSKTLLRVLCHRGNAGGGVEWHLRPPNPKNPIVFFDITIGTIPAGRIKMELFADIAPKTAENFRHFPSLSLSITIPLLSSASSFKTPSQFCTGEYRKAGLPVGYKGCQFHRVIKDFMIQAGDFLKGDGSGCVSIYGLKFDDETFDAKHTGPGLLSMANSGPNTNGSQFFITCAKCDWLDNKHVVFGRVLGDGLLVVRKIENVATGPNNRPKLACVIAECGEMITQYIEDILREEMDANFHILSKLKAIHEEKPLGFQNRTKQKLCDIFIPKEFDPDLHGIDSYVTAYQIHSAVSHKQNLYHVLGIENPTVADSEILKKQYKRLALALHPDKNRSNAAEGAFKHIKAAWDVLSDPAEKDAYDKCLTRRLQAAYGSNKRRASECKPPPPHRSSAFPRKRSSPGGDGSCYKKTIKIIRKSNPGQKATVMMTLHELRNVDPTTSEQSSSISFMMKPQLHELRNLHTKLILPCHTRKTCTVFLASKTLQLPTQKPSRNNTRDLHLPCTRTRMDQWPPRVLSSMLRLCWFALTSSALIGTMTRLKPLSQRLVNQLGMQIP</sequence>
<dbReference type="InterPro" id="IPR036869">
    <property type="entry name" value="J_dom_sf"/>
</dbReference>
<dbReference type="InterPro" id="IPR018253">
    <property type="entry name" value="DnaJ_domain_CS"/>
</dbReference>
<dbReference type="Gene3D" id="1.10.357.50">
    <property type="match status" value="1"/>
</dbReference>
<comment type="caution">
    <text evidence="6">The sequence shown here is derived from an EMBL/GenBank/DDBJ whole genome shotgun (WGS) entry which is preliminary data.</text>
</comment>
<dbReference type="InterPro" id="IPR020892">
    <property type="entry name" value="Cyclophilin-type_PPIase_CS"/>
</dbReference>
<dbReference type="InterPro" id="IPR002130">
    <property type="entry name" value="Cyclophilin-type_PPIase_dom"/>
</dbReference>
<gene>
    <name evidence="6" type="ORF">DVH24_015887</name>
</gene>
<dbReference type="GO" id="GO:0006457">
    <property type="term" value="P:protein folding"/>
    <property type="evidence" value="ECO:0007669"/>
    <property type="project" value="InterPro"/>
</dbReference>
<organism evidence="6 7">
    <name type="scientific">Malus domestica</name>
    <name type="common">Apple</name>
    <name type="synonym">Pyrus malus</name>
    <dbReference type="NCBI Taxonomy" id="3750"/>
    <lineage>
        <taxon>Eukaryota</taxon>
        <taxon>Viridiplantae</taxon>
        <taxon>Streptophyta</taxon>
        <taxon>Embryophyta</taxon>
        <taxon>Tracheophyta</taxon>
        <taxon>Spermatophyta</taxon>
        <taxon>Magnoliopsida</taxon>
        <taxon>eudicotyledons</taxon>
        <taxon>Gunneridae</taxon>
        <taxon>Pentapetalae</taxon>
        <taxon>rosids</taxon>
        <taxon>fabids</taxon>
        <taxon>Rosales</taxon>
        <taxon>Rosaceae</taxon>
        <taxon>Amygdaloideae</taxon>
        <taxon>Maleae</taxon>
        <taxon>Malus</taxon>
    </lineage>
</organism>
<dbReference type="PANTHER" id="PTHR31280:SF2">
    <property type="entry name" value="PROTEIN UNC-13 HOMOLOG"/>
    <property type="match status" value="1"/>
</dbReference>
<dbReference type="PROSITE" id="PS51258">
    <property type="entry name" value="MHD1"/>
    <property type="match status" value="1"/>
</dbReference>
<dbReference type="SUPFAM" id="SSF46565">
    <property type="entry name" value="Chaperone J-domain"/>
    <property type="match status" value="1"/>
</dbReference>
<dbReference type="InterPro" id="IPR008528">
    <property type="entry name" value="unc-13_homologue"/>
</dbReference>
<dbReference type="STRING" id="3750.A0A498JE81"/>
<evidence type="ECO:0000256" key="1">
    <source>
        <dbReference type="SAM" id="MobiDB-lite"/>
    </source>
</evidence>
<dbReference type="Proteomes" id="UP000290289">
    <property type="component" value="Chromosome 7"/>
</dbReference>
<dbReference type="SUPFAM" id="SSF50891">
    <property type="entry name" value="Cyclophilin-like"/>
    <property type="match status" value="1"/>
</dbReference>
<dbReference type="PRINTS" id="PR00625">
    <property type="entry name" value="JDOMAIN"/>
</dbReference>
<dbReference type="InterPro" id="IPR014770">
    <property type="entry name" value="Munc13_1"/>
</dbReference>
<feature type="domain" description="MHD1" evidence="4">
    <location>
        <begin position="693"/>
        <end position="834"/>
    </location>
</feature>
<dbReference type="PROSITE" id="PS00170">
    <property type="entry name" value="CSA_PPIASE_1"/>
    <property type="match status" value="1"/>
</dbReference>
<dbReference type="InterPro" id="IPR014772">
    <property type="entry name" value="Munc13_dom-2"/>
</dbReference>
<dbReference type="PROSITE" id="PS00636">
    <property type="entry name" value="DNAJ_1"/>
    <property type="match status" value="1"/>
</dbReference>
<feature type="region of interest" description="Disordered" evidence="1">
    <location>
        <begin position="1471"/>
        <end position="1505"/>
    </location>
</feature>
<dbReference type="Pfam" id="PF25761">
    <property type="entry name" value="TPR_PATROL1"/>
    <property type="match status" value="1"/>
</dbReference>
<evidence type="ECO:0000313" key="7">
    <source>
        <dbReference type="Proteomes" id="UP000290289"/>
    </source>
</evidence>
<proteinExistence type="predicted"/>
<dbReference type="GO" id="GO:0003755">
    <property type="term" value="F:peptidyl-prolyl cis-trans isomerase activity"/>
    <property type="evidence" value="ECO:0007669"/>
    <property type="project" value="InterPro"/>
</dbReference>
<dbReference type="Gene3D" id="1.10.287.110">
    <property type="entry name" value="DnaJ domain"/>
    <property type="match status" value="1"/>
</dbReference>
<protein>
    <submittedName>
        <fullName evidence="6">Uncharacterized protein</fullName>
    </submittedName>
</protein>
<feature type="domain" description="J" evidence="3">
    <location>
        <begin position="1395"/>
        <end position="1461"/>
    </location>
</feature>
<dbReference type="PRINTS" id="PR00153">
    <property type="entry name" value="CSAPPISMRASE"/>
</dbReference>
<evidence type="ECO:0000259" key="4">
    <source>
        <dbReference type="PROSITE" id="PS51258"/>
    </source>
</evidence>
<dbReference type="PROSITE" id="PS50072">
    <property type="entry name" value="CSA_PPIASE_2"/>
    <property type="match status" value="1"/>
</dbReference>
<evidence type="ECO:0000313" key="6">
    <source>
        <dbReference type="EMBL" id="RXH93820.1"/>
    </source>
</evidence>
<feature type="domain" description="MHD2" evidence="5">
    <location>
        <begin position="970"/>
        <end position="1080"/>
    </location>
</feature>
<dbReference type="InterPro" id="IPR001623">
    <property type="entry name" value="DnaJ_domain"/>
</dbReference>
<dbReference type="PROSITE" id="PS51259">
    <property type="entry name" value="MHD2"/>
    <property type="match status" value="1"/>
</dbReference>
<dbReference type="InterPro" id="IPR057984">
    <property type="entry name" value="PATROL1_C"/>
</dbReference>
<evidence type="ECO:0000259" key="5">
    <source>
        <dbReference type="PROSITE" id="PS51259"/>
    </source>
</evidence>
<dbReference type="PANTHER" id="PTHR31280">
    <property type="entry name" value="PROTEIN UNC-13 HOMOLOG"/>
    <property type="match status" value="1"/>
</dbReference>